<evidence type="ECO:0000259" key="1">
    <source>
        <dbReference type="Pfam" id="PF17919"/>
    </source>
</evidence>
<protein>
    <recommendedName>
        <fullName evidence="1">Reverse transcriptase/retrotransposon-derived protein RNase H-like domain-containing protein</fullName>
    </recommendedName>
</protein>
<proteinExistence type="predicted"/>
<organism evidence="2 3">
    <name type="scientific">Nitzschia inconspicua</name>
    <dbReference type="NCBI Taxonomy" id="303405"/>
    <lineage>
        <taxon>Eukaryota</taxon>
        <taxon>Sar</taxon>
        <taxon>Stramenopiles</taxon>
        <taxon>Ochrophyta</taxon>
        <taxon>Bacillariophyta</taxon>
        <taxon>Bacillariophyceae</taxon>
        <taxon>Bacillariophycidae</taxon>
        <taxon>Bacillariales</taxon>
        <taxon>Bacillariaceae</taxon>
        <taxon>Nitzschia</taxon>
    </lineage>
</organism>
<keyword evidence="3" id="KW-1185">Reference proteome</keyword>
<name>A0A9K3KGQ7_9STRA</name>
<dbReference type="OrthoDB" id="108047at2759"/>
<dbReference type="Pfam" id="PF17919">
    <property type="entry name" value="RT_RNaseH_2"/>
    <property type="match status" value="1"/>
</dbReference>
<dbReference type="AlphaFoldDB" id="A0A9K3KGQ7"/>
<dbReference type="InterPro" id="IPR041577">
    <property type="entry name" value="RT_RNaseH_2"/>
</dbReference>
<reference evidence="2" key="1">
    <citation type="journal article" date="2021" name="Sci. Rep.">
        <title>Diploid genomic architecture of Nitzschia inconspicua, an elite biomass production diatom.</title>
        <authorList>
            <person name="Oliver A."/>
            <person name="Podell S."/>
            <person name="Pinowska A."/>
            <person name="Traller J.C."/>
            <person name="Smith S.R."/>
            <person name="McClure R."/>
            <person name="Beliaev A."/>
            <person name="Bohutskyi P."/>
            <person name="Hill E.A."/>
            <person name="Rabines A."/>
            <person name="Zheng H."/>
            <person name="Allen L.Z."/>
            <person name="Kuo A."/>
            <person name="Grigoriev I.V."/>
            <person name="Allen A.E."/>
            <person name="Hazlebeck D."/>
            <person name="Allen E.E."/>
        </authorList>
    </citation>
    <scope>NUCLEOTIDE SEQUENCE</scope>
    <source>
        <strain evidence="2">Hildebrandi</strain>
    </source>
</reference>
<sequence>MKAIVARDALLAYPYNSLPFNVETDASEYQLGAVIKQNGRHIAYYSRIRIIGRGSTSLGVRTGATLNGNEAIPLHEEDDLVTGHMLHQACECDFVRYLETATQPPSEEELPELKRYQGWVVKTDQHLGGILFQLIDY</sequence>
<evidence type="ECO:0000313" key="3">
    <source>
        <dbReference type="Proteomes" id="UP000693970"/>
    </source>
</evidence>
<accession>A0A9K3KGQ7</accession>
<dbReference type="Proteomes" id="UP000693970">
    <property type="component" value="Unassembled WGS sequence"/>
</dbReference>
<comment type="caution">
    <text evidence="2">The sequence shown here is derived from an EMBL/GenBank/DDBJ whole genome shotgun (WGS) entry which is preliminary data.</text>
</comment>
<dbReference type="EMBL" id="JAGRRH010000024">
    <property type="protein sequence ID" value="KAG7342999.1"/>
    <property type="molecule type" value="Genomic_DNA"/>
</dbReference>
<evidence type="ECO:0000313" key="2">
    <source>
        <dbReference type="EMBL" id="KAG7342999.1"/>
    </source>
</evidence>
<reference evidence="2" key="2">
    <citation type="submission" date="2021-04" db="EMBL/GenBank/DDBJ databases">
        <authorList>
            <person name="Podell S."/>
        </authorList>
    </citation>
    <scope>NUCLEOTIDE SEQUENCE</scope>
    <source>
        <strain evidence="2">Hildebrandi</strain>
    </source>
</reference>
<feature type="domain" description="Reverse transcriptase/retrotransposon-derived protein RNase H-like" evidence="1">
    <location>
        <begin position="2"/>
        <end position="47"/>
    </location>
</feature>
<gene>
    <name evidence="2" type="ORF">IV203_020944</name>
</gene>